<dbReference type="InterPro" id="IPR036812">
    <property type="entry name" value="NAD(P)_OxRdtase_dom_sf"/>
</dbReference>
<proteinExistence type="predicted"/>
<sequence length="325" mass="35604">MRYRQLGNSGLKVSVLGLGTNAFGGRADKETSIRVLHHAVDSGINFIDTANIYTGTKSEEIIGEAFEGRRQGVILATKAGMKMGDGPNESGSSRQHLMDQVEASLRRLRTDYIDLYQIHAFDPTTPLEETLRTLDDLVRSGKVRYIGASNYAAWQIMKSLSISEKYGLTKYVSVQPGYSLVDRGIERELVPFCLDQGIGIIPYFPLAGGILTGKYAGGQKPKGSLLDLNPNFEQRMDPARMEIGEMVVQMASDLGTTATALSLSWLMHQPAVSTVISGATREAQIDSNVEAVDFELSKETLDALDEATEQFIYAPGFGSRPRQKK</sequence>
<dbReference type="OrthoDB" id="249577at2"/>
<evidence type="ECO:0000313" key="3">
    <source>
        <dbReference type="EMBL" id="KPV42407.1"/>
    </source>
</evidence>
<dbReference type="PANTHER" id="PTHR43364">
    <property type="entry name" value="NADH-SPECIFIC METHYLGLYOXAL REDUCTASE-RELATED"/>
    <property type="match status" value="1"/>
</dbReference>
<dbReference type="SUPFAM" id="SSF51430">
    <property type="entry name" value="NAD(P)-linked oxidoreductase"/>
    <property type="match status" value="1"/>
</dbReference>
<gene>
    <name evidence="3" type="ORF">AN477_17525</name>
</gene>
<evidence type="ECO:0000256" key="1">
    <source>
        <dbReference type="ARBA" id="ARBA00023002"/>
    </source>
</evidence>
<reference evidence="3 4" key="1">
    <citation type="submission" date="2015-09" db="EMBL/GenBank/DDBJ databases">
        <title>Draft genome sequence of Alicyclobacillus ferrooxydans DSM 22381.</title>
        <authorList>
            <person name="Hemp J."/>
        </authorList>
    </citation>
    <scope>NUCLEOTIDE SEQUENCE [LARGE SCALE GENOMIC DNA]</scope>
    <source>
        <strain evidence="3 4">TC-34</strain>
    </source>
</reference>
<dbReference type="InterPro" id="IPR020471">
    <property type="entry name" value="AKR"/>
</dbReference>
<dbReference type="Pfam" id="PF00248">
    <property type="entry name" value="Aldo_ket_red"/>
    <property type="match status" value="1"/>
</dbReference>
<feature type="domain" description="NADP-dependent oxidoreductase" evidence="2">
    <location>
        <begin position="16"/>
        <end position="308"/>
    </location>
</feature>
<dbReference type="AlphaFoldDB" id="A0A0P9CZC3"/>
<dbReference type="PRINTS" id="PR00069">
    <property type="entry name" value="ALDKETRDTASE"/>
</dbReference>
<dbReference type="STRING" id="471514.AN477_17525"/>
<dbReference type="FunFam" id="3.20.20.100:FF:000004">
    <property type="entry name" value="Oxidoreductase, aldo/keto reductase"/>
    <property type="match status" value="1"/>
</dbReference>
<dbReference type="RefSeq" id="WP_054970474.1">
    <property type="nucleotide sequence ID" value="NZ_LJCO01000077.1"/>
</dbReference>
<dbReference type="InterPro" id="IPR023210">
    <property type="entry name" value="NADP_OxRdtase_dom"/>
</dbReference>
<accession>A0A0P9CZC3</accession>
<keyword evidence="1" id="KW-0560">Oxidoreductase</keyword>
<dbReference type="InterPro" id="IPR050523">
    <property type="entry name" value="AKR_Detox_Biosynth"/>
</dbReference>
<dbReference type="EMBL" id="LJCO01000077">
    <property type="protein sequence ID" value="KPV42407.1"/>
    <property type="molecule type" value="Genomic_DNA"/>
</dbReference>
<evidence type="ECO:0000313" key="4">
    <source>
        <dbReference type="Proteomes" id="UP000050482"/>
    </source>
</evidence>
<name>A0A0P9CZC3_9BACL</name>
<protein>
    <submittedName>
        <fullName evidence="3">Aldo/keto reductase</fullName>
    </submittedName>
</protein>
<comment type="caution">
    <text evidence="3">The sequence shown here is derived from an EMBL/GenBank/DDBJ whole genome shotgun (WGS) entry which is preliminary data.</text>
</comment>
<dbReference type="GO" id="GO:0016491">
    <property type="term" value="F:oxidoreductase activity"/>
    <property type="evidence" value="ECO:0007669"/>
    <property type="project" value="UniProtKB-KW"/>
</dbReference>
<dbReference type="GO" id="GO:0005829">
    <property type="term" value="C:cytosol"/>
    <property type="evidence" value="ECO:0007669"/>
    <property type="project" value="UniProtKB-ARBA"/>
</dbReference>
<dbReference type="Gene3D" id="3.20.20.100">
    <property type="entry name" value="NADP-dependent oxidoreductase domain"/>
    <property type="match status" value="1"/>
</dbReference>
<dbReference type="PANTHER" id="PTHR43364:SF4">
    <property type="entry name" value="NAD(P)-LINKED OXIDOREDUCTASE SUPERFAMILY PROTEIN"/>
    <property type="match status" value="1"/>
</dbReference>
<dbReference type="Proteomes" id="UP000050482">
    <property type="component" value="Unassembled WGS sequence"/>
</dbReference>
<evidence type="ECO:0000259" key="2">
    <source>
        <dbReference type="Pfam" id="PF00248"/>
    </source>
</evidence>
<organism evidence="3 4">
    <name type="scientific">Alicyclobacillus ferrooxydans</name>
    <dbReference type="NCBI Taxonomy" id="471514"/>
    <lineage>
        <taxon>Bacteria</taxon>
        <taxon>Bacillati</taxon>
        <taxon>Bacillota</taxon>
        <taxon>Bacilli</taxon>
        <taxon>Bacillales</taxon>
        <taxon>Alicyclobacillaceae</taxon>
        <taxon>Alicyclobacillus</taxon>
    </lineage>
</organism>
<keyword evidence="4" id="KW-1185">Reference proteome</keyword>
<dbReference type="PATRIC" id="fig|471514.4.peg.4968"/>